<feature type="region of interest" description="Disordered" evidence="1">
    <location>
        <begin position="1"/>
        <end position="33"/>
    </location>
</feature>
<dbReference type="AlphaFoldDB" id="A0A8D6ZJ78"/>
<organism evidence="2">
    <name type="scientific">Musa acuminata subsp. malaccensis</name>
    <name type="common">Wild banana</name>
    <name type="synonym">Musa malaccensis</name>
    <dbReference type="NCBI Taxonomy" id="214687"/>
    <lineage>
        <taxon>Eukaryota</taxon>
        <taxon>Viridiplantae</taxon>
        <taxon>Streptophyta</taxon>
        <taxon>Embryophyta</taxon>
        <taxon>Tracheophyta</taxon>
        <taxon>Spermatophyta</taxon>
        <taxon>Magnoliopsida</taxon>
        <taxon>Liliopsida</taxon>
        <taxon>Zingiberales</taxon>
        <taxon>Musaceae</taxon>
        <taxon>Musa</taxon>
    </lineage>
</organism>
<dbReference type="EMBL" id="HG996472">
    <property type="protein sequence ID" value="CAG1831012.1"/>
    <property type="molecule type" value="Genomic_DNA"/>
</dbReference>
<accession>A0A8D6ZJ78</accession>
<reference evidence="2" key="1">
    <citation type="submission" date="2021-03" db="EMBL/GenBank/DDBJ databases">
        <authorList>
            <consortium name="Genoscope - CEA"/>
            <person name="William W."/>
        </authorList>
    </citation>
    <scope>NUCLEOTIDE SEQUENCE</scope>
    <source>
        <strain evidence="2">Doubled-haploid Pahang</strain>
    </source>
</reference>
<proteinExistence type="predicted"/>
<name>A0A8D6ZJ78_MUSAM</name>
<gene>
    <name evidence="2" type="ORF">GSMUA_342660.1</name>
</gene>
<protein>
    <submittedName>
        <fullName evidence="2">(wild Malaysian banana) hypothetical protein</fullName>
    </submittedName>
</protein>
<evidence type="ECO:0000313" key="2">
    <source>
        <dbReference type="EMBL" id="CAG1831012.1"/>
    </source>
</evidence>
<sequence length="107" mass="12040">MEHEGTKPQPNHIGVRGIRDHRGEVELEEESQTGSVSTSRLWKLRWQLQAAQTRAALVPSSPDAMNSRQPSTAYPPMLAAWFFLHSLYLTTFSFLGAEPLESFLGAW</sequence>
<evidence type="ECO:0000256" key="1">
    <source>
        <dbReference type="SAM" id="MobiDB-lite"/>
    </source>
</evidence>